<dbReference type="AlphaFoldDB" id="A0A3E5CQL9"/>
<dbReference type="NCBIfam" id="TIGR04456">
    <property type="entry name" value="LruC_dom"/>
    <property type="match status" value="1"/>
</dbReference>
<evidence type="ECO:0000313" key="3">
    <source>
        <dbReference type="Proteomes" id="UP001079672"/>
    </source>
</evidence>
<dbReference type="EMBL" id="JAPTZU010000003">
    <property type="protein sequence ID" value="MCZ2687166.1"/>
    <property type="molecule type" value="Genomic_DNA"/>
</dbReference>
<protein>
    <submittedName>
        <fullName evidence="2">LruC domain-containing protein</fullName>
    </submittedName>
</protein>
<dbReference type="InterPro" id="IPR032295">
    <property type="entry name" value="DUF4842"/>
</dbReference>
<evidence type="ECO:0000259" key="1">
    <source>
        <dbReference type="Pfam" id="PF16130"/>
    </source>
</evidence>
<evidence type="ECO:0000313" key="2">
    <source>
        <dbReference type="EMBL" id="MCZ2687166.1"/>
    </source>
</evidence>
<reference evidence="2" key="1">
    <citation type="submission" date="2022-12" db="EMBL/GenBank/DDBJ databases">
        <title>Development of a Multilocus Sequence Typing Scheme for Bacteroides fragilis Based on Whole Genome Sequencing Data and Clinical Application.</title>
        <authorList>
            <person name="Nielsen F.D."/>
            <person name="Justesen U.S."/>
        </authorList>
    </citation>
    <scope>NUCLEOTIDE SEQUENCE</scope>
    <source>
        <strain evidence="2">BF_AM_ODE_DK_2015_4</strain>
    </source>
</reference>
<name>A0A3E5CQL9_BACFG</name>
<proteinExistence type="predicted"/>
<dbReference type="Pfam" id="PF16130">
    <property type="entry name" value="DUF4842"/>
    <property type="match status" value="1"/>
</dbReference>
<organism evidence="2 3">
    <name type="scientific">Bacteroides fragilis</name>
    <dbReference type="NCBI Taxonomy" id="817"/>
    <lineage>
        <taxon>Bacteria</taxon>
        <taxon>Pseudomonadati</taxon>
        <taxon>Bacteroidota</taxon>
        <taxon>Bacteroidia</taxon>
        <taxon>Bacteroidales</taxon>
        <taxon>Bacteroidaceae</taxon>
        <taxon>Bacteroides</taxon>
    </lineage>
</organism>
<gene>
    <name evidence="2" type="ORF">O1433_06605</name>
</gene>
<accession>A0A3E5CQL9</accession>
<dbReference type="InterPro" id="IPR031025">
    <property type="entry name" value="LruC_dom"/>
</dbReference>
<dbReference type="Proteomes" id="UP001079672">
    <property type="component" value="Unassembled WGS sequence"/>
</dbReference>
<feature type="domain" description="DUF4842" evidence="1">
    <location>
        <begin position="202"/>
        <end position="412"/>
    </location>
</feature>
<dbReference type="PROSITE" id="PS51257">
    <property type="entry name" value="PROKAR_LIPOPROTEIN"/>
    <property type="match status" value="1"/>
</dbReference>
<dbReference type="RefSeq" id="WP_122200292.1">
    <property type="nucleotide sequence ID" value="NZ_CP119600.1"/>
</dbReference>
<sequence length="438" mass="49148">MKRMKTAMYTLAGLMCLLTSCVDDDKDLSVPPTGNTTDLVIPDGFDWSTTRTVTLATNAPHAVSASIYLDEACSEQIADLAIPEGDKNTSLEVPSANNAIWIKYPVTNGGYETQKISIKSKNLTRSLANRWEADCLFPDRGVSEGGWPTSTIYKPAKNKYGTLMFEDMWPELGDYDFNDFVINYRAQTTWSGSSDRKNDYLDITISLKLRAMGGSLPYRFCIQLPGKATDMNGDLIDSPTITKDKITDFKIESATKGIGVEFLANASSPIFALTGLDNLKGSDGTQFYNTQAGKLISSSAETPTIIFSFKLKVTLDDSNFIFNNFSTAYDFDYFLQNTENGREIHFVGFKPTELYKGYETDRKEAGKNYYCNKDGFVWALKAPVEMGWAIEKQDLLKVYPKFKSWLVTGGYELENNVEESKWYNYPQISSLYIDPQKH</sequence>
<comment type="caution">
    <text evidence="2">The sequence shown here is derived from an EMBL/GenBank/DDBJ whole genome shotgun (WGS) entry which is preliminary data.</text>
</comment>